<dbReference type="CDD" id="cd00472">
    <property type="entry name" value="Ribosomal_L24e_L24"/>
    <property type="match status" value="1"/>
</dbReference>
<dbReference type="GO" id="GO:0022625">
    <property type="term" value="C:cytosolic large ribosomal subunit"/>
    <property type="evidence" value="ECO:0007669"/>
    <property type="project" value="TreeGrafter"/>
</dbReference>
<keyword evidence="2 6" id="KW-0689">Ribosomal protein</keyword>
<evidence type="ECO:0000256" key="1">
    <source>
        <dbReference type="ARBA" id="ARBA00005647"/>
    </source>
</evidence>
<dbReference type="FunFam" id="2.30.170.20:FF:000003">
    <property type="entry name" value="60S ribosomal protein L24"/>
    <property type="match status" value="1"/>
</dbReference>
<dbReference type="GO" id="GO:0002181">
    <property type="term" value="P:cytoplasmic translation"/>
    <property type="evidence" value="ECO:0007669"/>
    <property type="project" value="TreeGrafter"/>
</dbReference>
<dbReference type="Gene3D" id="2.30.170.20">
    <property type="entry name" value="Ribosomal protein L24e"/>
    <property type="match status" value="1"/>
</dbReference>
<dbReference type="OMA" id="PGHGKKM"/>
<dbReference type="GO" id="GO:0003729">
    <property type="term" value="F:mRNA binding"/>
    <property type="evidence" value="ECO:0007669"/>
    <property type="project" value="TreeGrafter"/>
</dbReference>
<dbReference type="InterPro" id="IPR000988">
    <property type="entry name" value="Ribosomal_eL24-rel_N"/>
</dbReference>
<dbReference type="Gene3D" id="6.10.250.1270">
    <property type="match status" value="1"/>
</dbReference>
<keyword evidence="3" id="KW-0687">Ribonucleoprotein</keyword>
<dbReference type="InterPro" id="IPR038630">
    <property type="entry name" value="L24e/L24_sf"/>
</dbReference>
<evidence type="ECO:0000313" key="6">
    <source>
        <dbReference type="EMBL" id="CDW83682.1"/>
    </source>
</evidence>
<evidence type="ECO:0000256" key="3">
    <source>
        <dbReference type="ARBA" id="ARBA00023274"/>
    </source>
</evidence>
<dbReference type="AlphaFoldDB" id="A0A078AR04"/>
<feature type="region of interest" description="Disordered" evidence="4">
    <location>
        <begin position="71"/>
        <end position="160"/>
    </location>
</feature>
<feature type="domain" description="Large ribosomal subunit protein eL24-related N-terminal" evidence="5">
    <location>
        <begin position="4"/>
        <end position="67"/>
    </location>
</feature>
<dbReference type="Pfam" id="PF01246">
    <property type="entry name" value="Ribosomal_L24e"/>
    <property type="match status" value="1"/>
</dbReference>
<keyword evidence="7" id="KW-1185">Reference proteome</keyword>
<dbReference type="InParanoid" id="A0A078AR04"/>
<sequence>MVIKTDPCSFSEYRIYPGRGRKFAAKDGKVYYFISTKVASLFHQRKKAVKLTWTQAWRRFNKKIKVDEISKRRTKKTTRVQKAIVGMSLDEIKRRRAEKPEEKDKKLEAAKKEAKQRQQKKIDAKKQEKAKKSQAQQKTAPAQKNVQAPKKGQASGKGKK</sequence>
<evidence type="ECO:0000313" key="7">
    <source>
        <dbReference type="Proteomes" id="UP000039865"/>
    </source>
</evidence>
<comment type="similarity">
    <text evidence="1">Belongs to the eukaryotic ribosomal protein eL24 family.</text>
</comment>
<protein>
    <submittedName>
        <fullName evidence="6">60s ribosomal protein</fullName>
    </submittedName>
</protein>
<feature type="compositionally biased region" description="Low complexity" evidence="4">
    <location>
        <begin position="133"/>
        <end position="144"/>
    </location>
</feature>
<dbReference type="OrthoDB" id="308293at2759"/>
<gene>
    <name evidence="6" type="primary">Contig9439.g10100</name>
    <name evidence="6" type="ORF">STYLEM_12730</name>
</gene>
<name>A0A078AR04_STYLE</name>
<dbReference type="GO" id="GO:0003735">
    <property type="term" value="F:structural constituent of ribosome"/>
    <property type="evidence" value="ECO:0007669"/>
    <property type="project" value="InterPro"/>
</dbReference>
<reference evidence="6 7" key="1">
    <citation type="submission" date="2014-06" db="EMBL/GenBank/DDBJ databases">
        <authorList>
            <person name="Swart Estienne"/>
        </authorList>
    </citation>
    <scope>NUCLEOTIDE SEQUENCE [LARGE SCALE GENOMIC DNA]</scope>
    <source>
        <strain evidence="6 7">130c</strain>
    </source>
</reference>
<evidence type="ECO:0000259" key="5">
    <source>
        <dbReference type="Pfam" id="PF01246"/>
    </source>
</evidence>
<accession>A0A078AR04</accession>
<dbReference type="InterPro" id="IPR056366">
    <property type="entry name" value="Ribosomal_eL24"/>
</dbReference>
<feature type="compositionally biased region" description="Basic and acidic residues" evidence="4">
    <location>
        <begin position="90"/>
        <end position="131"/>
    </location>
</feature>
<dbReference type="PANTHER" id="PTHR10792:SF1">
    <property type="entry name" value="RIBOSOMAL PROTEIN L24"/>
    <property type="match status" value="1"/>
</dbReference>
<organism evidence="6 7">
    <name type="scientific">Stylonychia lemnae</name>
    <name type="common">Ciliate</name>
    <dbReference type="NCBI Taxonomy" id="5949"/>
    <lineage>
        <taxon>Eukaryota</taxon>
        <taxon>Sar</taxon>
        <taxon>Alveolata</taxon>
        <taxon>Ciliophora</taxon>
        <taxon>Intramacronucleata</taxon>
        <taxon>Spirotrichea</taxon>
        <taxon>Stichotrichia</taxon>
        <taxon>Sporadotrichida</taxon>
        <taxon>Oxytrichidae</taxon>
        <taxon>Stylonychinae</taxon>
        <taxon>Stylonychia</taxon>
    </lineage>
</organism>
<dbReference type="PANTHER" id="PTHR10792">
    <property type="entry name" value="60S RIBOSOMAL PROTEIN L24"/>
    <property type="match status" value="1"/>
</dbReference>
<dbReference type="FunCoup" id="A0A078AR04">
    <property type="interactions" value="442"/>
</dbReference>
<proteinExistence type="inferred from homology"/>
<evidence type="ECO:0000256" key="2">
    <source>
        <dbReference type="ARBA" id="ARBA00022980"/>
    </source>
</evidence>
<dbReference type="Proteomes" id="UP000039865">
    <property type="component" value="Unassembled WGS sequence"/>
</dbReference>
<evidence type="ECO:0000256" key="4">
    <source>
        <dbReference type="SAM" id="MobiDB-lite"/>
    </source>
</evidence>
<dbReference type="SUPFAM" id="SSF57716">
    <property type="entry name" value="Glucocorticoid receptor-like (DNA-binding domain)"/>
    <property type="match status" value="1"/>
</dbReference>
<dbReference type="EMBL" id="CCKQ01012077">
    <property type="protein sequence ID" value="CDW83682.1"/>
    <property type="molecule type" value="Genomic_DNA"/>
</dbReference>